<keyword evidence="2" id="KW-1185">Reference proteome</keyword>
<dbReference type="KEGG" id="hmo:HM1_1369"/>
<organism evidence="1 2">
    <name type="scientific">Heliobacterium modesticaldum (strain ATCC 51547 / Ice1)</name>
    <dbReference type="NCBI Taxonomy" id="498761"/>
    <lineage>
        <taxon>Bacteria</taxon>
        <taxon>Bacillati</taxon>
        <taxon>Bacillota</taxon>
        <taxon>Clostridia</taxon>
        <taxon>Eubacteriales</taxon>
        <taxon>Heliobacteriaceae</taxon>
        <taxon>Heliomicrobium</taxon>
    </lineage>
</organism>
<dbReference type="Proteomes" id="UP000008550">
    <property type="component" value="Chromosome"/>
</dbReference>
<gene>
    <name evidence="1" type="ORF">HM1_1369</name>
</gene>
<name>B0TC47_HELMI</name>
<protein>
    <submittedName>
        <fullName evidence="1">Uncharacterized protein</fullName>
    </submittedName>
</protein>
<dbReference type="AlphaFoldDB" id="B0TC47"/>
<proteinExistence type="predicted"/>
<reference evidence="1 2" key="1">
    <citation type="journal article" date="2008" name="J. Bacteriol.">
        <title>The genome of Heliobacterium modesticaldum, a phototrophic representative of the Firmicutes containing the simplest photosynthetic apparatus.</title>
        <authorList>
            <person name="Sattley W.M."/>
            <person name="Madigan M.T."/>
            <person name="Swingley W.D."/>
            <person name="Cheung P.C."/>
            <person name="Clocksin K.M."/>
            <person name="Conrad A.L."/>
            <person name="Dejesa L.C."/>
            <person name="Honchak B.M."/>
            <person name="Jung D.O."/>
            <person name="Karbach L.E."/>
            <person name="Kurdoglu A."/>
            <person name="Lahiri S."/>
            <person name="Mastrian S.D."/>
            <person name="Page L.E."/>
            <person name="Taylor H.L."/>
            <person name="Wang Z.T."/>
            <person name="Raymond J."/>
            <person name="Chen M."/>
            <person name="Blankenship R.E."/>
            <person name="Touchman J.W."/>
        </authorList>
    </citation>
    <scope>NUCLEOTIDE SEQUENCE [LARGE SCALE GENOMIC DNA]</scope>
    <source>
        <strain evidence="2">ATCC 51547 / Ice1</strain>
    </source>
</reference>
<dbReference type="HOGENOM" id="CLU_2479050_0_0_9"/>
<evidence type="ECO:0000313" key="1">
    <source>
        <dbReference type="EMBL" id="ABZ83946.1"/>
    </source>
</evidence>
<evidence type="ECO:0000313" key="2">
    <source>
        <dbReference type="Proteomes" id="UP000008550"/>
    </source>
</evidence>
<dbReference type="STRING" id="498761.HM1_1369"/>
<dbReference type="EMBL" id="CP000930">
    <property type="protein sequence ID" value="ABZ83946.1"/>
    <property type="molecule type" value="Genomic_DNA"/>
</dbReference>
<sequence>MHRIYHPIHLLYRDSKTKETPIRGSVFTYPLRPGFFSTIAAIDSLPGESTQAPPHIRVFYPVKTELILGKRHSRWSEDTDHGHNRKL</sequence>
<accession>B0TC47</accession>